<feature type="transmembrane region" description="Helical" evidence="5">
    <location>
        <begin position="214"/>
        <end position="232"/>
    </location>
</feature>
<comment type="caution">
    <text evidence="7">The sequence shown here is derived from an EMBL/GenBank/DDBJ whole genome shotgun (WGS) entry which is preliminary data.</text>
</comment>
<evidence type="ECO:0000259" key="6">
    <source>
        <dbReference type="Pfam" id="PF00892"/>
    </source>
</evidence>
<feature type="transmembrane region" description="Helical" evidence="5">
    <location>
        <begin position="337"/>
        <end position="357"/>
    </location>
</feature>
<feature type="transmembrane region" description="Helical" evidence="5">
    <location>
        <begin position="270"/>
        <end position="289"/>
    </location>
</feature>
<reference evidence="7" key="1">
    <citation type="submission" date="2019-06" db="EMBL/GenBank/DDBJ databases">
        <authorList>
            <person name="Zheng W."/>
        </authorList>
    </citation>
    <scope>NUCLEOTIDE SEQUENCE</scope>
    <source>
        <strain evidence="7">QDHG01</strain>
    </source>
</reference>
<keyword evidence="8" id="KW-1185">Reference proteome</keyword>
<gene>
    <name evidence="7" type="ORF">FGO68_gene7902</name>
</gene>
<keyword evidence="4 5" id="KW-0472">Membrane</keyword>
<name>A0A8J8NRJ6_HALGN</name>
<evidence type="ECO:0000256" key="4">
    <source>
        <dbReference type="ARBA" id="ARBA00023136"/>
    </source>
</evidence>
<feature type="transmembrane region" description="Helical" evidence="5">
    <location>
        <begin position="187"/>
        <end position="208"/>
    </location>
</feature>
<accession>A0A8J8NRJ6</accession>
<protein>
    <recommendedName>
        <fullName evidence="6">EamA domain-containing protein</fullName>
    </recommendedName>
</protein>
<evidence type="ECO:0000256" key="3">
    <source>
        <dbReference type="ARBA" id="ARBA00022989"/>
    </source>
</evidence>
<evidence type="ECO:0000256" key="1">
    <source>
        <dbReference type="ARBA" id="ARBA00004141"/>
    </source>
</evidence>
<dbReference type="PANTHER" id="PTHR22911">
    <property type="entry name" value="ACYL-MALONYL CONDENSING ENZYME-RELATED"/>
    <property type="match status" value="1"/>
</dbReference>
<dbReference type="InterPro" id="IPR000620">
    <property type="entry name" value="EamA_dom"/>
</dbReference>
<dbReference type="Proteomes" id="UP000785679">
    <property type="component" value="Unassembled WGS sequence"/>
</dbReference>
<dbReference type="AlphaFoldDB" id="A0A8J8NRJ6"/>
<keyword evidence="2 5" id="KW-0812">Transmembrane</keyword>
<feature type="transmembrane region" description="Helical" evidence="5">
    <location>
        <begin position="241"/>
        <end position="258"/>
    </location>
</feature>
<feature type="transmembrane region" description="Helical" evidence="5">
    <location>
        <begin position="122"/>
        <end position="142"/>
    </location>
</feature>
<evidence type="ECO:0000313" key="8">
    <source>
        <dbReference type="Proteomes" id="UP000785679"/>
    </source>
</evidence>
<dbReference type="OrthoDB" id="306876at2759"/>
<dbReference type="PANTHER" id="PTHR22911:SF6">
    <property type="entry name" value="SOLUTE CARRIER FAMILY 35 MEMBER G1"/>
    <property type="match status" value="1"/>
</dbReference>
<sequence length="416" mass="46099">MNLSISAPKKGEISLGVKADIDIGQPIVGDEQPLLSLSKMYSKISAVPEETTMMGRGGYGETSMLAKMPSAGMNVSKIAILDRKSMIMDPGQSMLKGVTFIELHDPPAPPLNTWWQLLKGILIMKMSVLLLTVSGILVKYHYEYNPNVTIYDMVFVRAFSQLLMSYVIARREKVNLTDIPDHQWRLVIIRAITGTMTFFIFNTAVKLISLSKVAFLNNTSPIFATIIAFMFLGEAITRSEVASLSICILGVAILVQPYGESTQEQTENTLGSILVLMSSFLNAVNYCLLRMMKEIHYCISPYYYGILGTLSSLPFIFNTEFSYLQQALPTRLGPVDYLLFFLVGASSALGAISKSLAFQYEKVSTLSMLKYTNLFYSLAADVMLFQSHIYPGEIVGATLIVSSSFIIAVLKSYRVI</sequence>
<dbReference type="SUPFAM" id="SSF103481">
    <property type="entry name" value="Multidrug resistance efflux transporter EmrE"/>
    <property type="match status" value="2"/>
</dbReference>
<evidence type="ECO:0000313" key="7">
    <source>
        <dbReference type="EMBL" id="TNV78910.1"/>
    </source>
</evidence>
<dbReference type="Pfam" id="PF00892">
    <property type="entry name" value="EamA"/>
    <property type="match status" value="1"/>
</dbReference>
<feature type="domain" description="EamA" evidence="6">
    <location>
        <begin position="119"/>
        <end position="255"/>
    </location>
</feature>
<feature type="transmembrane region" description="Helical" evidence="5">
    <location>
        <begin position="394"/>
        <end position="413"/>
    </location>
</feature>
<dbReference type="InterPro" id="IPR037185">
    <property type="entry name" value="EmrE-like"/>
</dbReference>
<proteinExistence type="predicted"/>
<evidence type="ECO:0000256" key="2">
    <source>
        <dbReference type="ARBA" id="ARBA00022692"/>
    </source>
</evidence>
<dbReference type="EMBL" id="RRYP01009662">
    <property type="protein sequence ID" value="TNV78910.1"/>
    <property type="molecule type" value="Genomic_DNA"/>
</dbReference>
<comment type="subcellular location">
    <subcellularLocation>
        <location evidence="1">Membrane</location>
        <topology evidence="1">Multi-pass membrane protein</topology>
    </subcellularLocation>
</comment>
<feature type="transmembrane region" description="Helical" evidence="5">
    <location>
        <begin position="301"/>
        <end position="317"/>
    </location>
</feature>
<keyword evidence="3 5" id="KW-1133">Transmembrane helix</keyword>
<organism evidence="7 8">
    <name type="scientific">Halteria grandinella</name>
    <dbReference type="NCBI Taxonomy" id="5974"/>
    <lineage>
        <taxon>Eukaryota</taxon>
        <taxon>Sar</taxon>
        <taxon>Alveolata</taxon>
        <taxon>Ciliophora</taxon>
        <taxon>Intramacronucleata</taxon>
        <taxon>Spirotrichea</taxon>
        <taxon>Stichotrichia</taxon>
        <taxon>Sporadotrichida</taxon>
        <taxon>Halteriidae</taxon>
        <taxon>Halteria</taxon>
    </lineage>
</organism>
<evidence type="ECO:0000256" key="5">
    <source>
        <dbReference type="SAM" id="Phobius"/>
    </source>
</evidence>
<dbReference type="GO" id="GO:0016020">
    <property type="term" value="C:membrane"/>
    <property type="evidence" value="ECO:0007669"/>
    <property type="project" value="UniProtKB-SubCell"/>
</dbReference>